<evidence type="ECO:0000256" key="1">
    <source>
        <dbReference type="ARBA" id="ARBA00000085"/>
    </source>
</evidence>
<dbReference type="InterPro" id="IPR050351">
    <property type="entry name" value="BphY/WalK/GraS-like"/>
</dbReference>
<evidence type="ECO:0000313" key="11">
    <source>
        <dbReference type="EMBL" id="MDM5281816.1"/>
    </source>
</evidence>
<evidence type="ECO:0000256" key="4">
    <source>
        <dbReference type="ARBA" id="ARBA00022553"/>
    </source>
</evidence>
<comment type="catalytic activity">
    <reaction evidence="1">
        <text>ATP + protein L-histidine = ADP + protein N-phospho-L-histidine.</text>
        <dbReference type="EC" id="2.7.13.3"/>
    </reaction>
</comment>
<comment type="subcellular location">
    <subcellularLocation>
        <location evidence="2">Membrane</location>
    </subcellularLocation>
</comment>
<accession>A0AAJ1QI65</accession>
<dbReference type="GO" id="GO:0016036">
    <property type="term" value="P:cellular response to phosphate starvation"/>
    <property type="evidence" value="ECO:0007669"/>
    <property type="project" value="TreeGrafter"/>
</dbReference>
<sequence>MEQLIEDFNLTFQLKNDAIPIQIEQKNLVNVIKDILEQLKGLSESKNKMFSFEANKEEIFLNMDARYLKRAFENLIANSIKHNPPETKIIVIVHQDLSHPRQIRVLIEDDGVGMDQETVDHLFDRYLRGTSASSNNSGTGLGMAIARQVIIAHGGDLHIDSKPQLGTQFNIIFPLELEERI</sequence>
<dbReference type="AlphaFoldDB" id="A0AAJ1QI65"/>
<keyword evidence="4" id="KW-0597">Phosphoprotein</keyword>
<dbReference type="RefSeq" id="WP_289348045.1">
    <property type="nucleotide sequence ID" value="NZ_JAUCFI010000001.1"/>
</dbReference>
<dbReference type="Gene3D" id="3.30.565.10">
    <property type="entry name" value="Histidine kinase-like ATPase, C-terminal domain"/>
    <property type="match status" value="1"/>
</dbReference>
<gene>
    <name evidence="11" type="ORF">QUF85_00250</name>
</gene>
<evidence type="ECO:0000256" key="7">
    <source>
        <dbReference type="ARBA" id="ARBA00022777"/>
    </source>
</evidence>
<name>A0AAJ1QI65_9BACI</name>
<evidence type="ECO:0000256" key="3">
    <source>
        <dbReference type="ARBA" id="ARBA00012438"/>
    </source>
</evidence>
<keyword evidence="8 11" id="KW-0067">ATP-binding</keyword>
<evidence type="ECO:0000256" key="9">
    <source>
        <dbReference type="ARBA" id="ARBA00023012"/>
    </source>
</evidence>
<dbReference type="Proteomes" id="UP001238973">
    <property type="component" value="Unassembled WGS sequence"/>
</dbReference>
<feature type="domain" description="Histidine kinase" evidence="10">
    <location>
        <begin position="1"/>
        <end position="177"/>
    </location>
</feature>
<evidence type="ECO:0000256" key="2">
    <source>
        <dbReference type="ARBA" id="ARBA00004370"/>
    </source>
</evidence>
<dbReference type="GO" id="GO:0005524">
    <property type="term" value="F:ATP binding"/>
    <property type="evidence" value="ECO:0007669"/>
    <property type="project" value="UniProtKB-KW"/>
</dbReference>
<keyword evidence="6" id="KW-0547">Nucleotide-binding</keyword>
<dbReference type="InterPro" id="IPR036890">
    <property type="entry name" value="HATPase_C_sf"/>
</dbReference>
<proteinExistence type="predicted"/>
<evidence type="ECO:0000313" key="12">
    <source>
        <dbReference type="Proteomes" id="UP001238973"/>
    </source>
</evidence>
<organism evidence="11 12">
    <name type="scientific">Peribacillus frigoritolerans</name>
    <dbReference type="NCBI Taxonomy" id="450367"/>
    <lineage>
        <taxon>Bacteria</taxon>
        <taxon>Bacillati</taxon>
        <taxon>Bacillota</taxon>
        <taxon>Bacilli</taxon>
        <taxon>Bacillales</taxon>
        <taxon>Bacillaceae</taxon>
        <taxon>Peribacillus</taxon>
    </lineage>
</organism>
<dbReference type="SMART" id="SM00387">
    <property type="entry name" value="HATPase_c"/>
    <property type="match status" value="1"/>
</dbReference>
<dbReference type="EC" id="2.7.13.3" evidence="3"/>
<dbReference type="PRINTS" id="PR00344">
    <property type="entry name" value="BCTRLSENSOR"/>
</dbReference>
<dbReference type="GO" id="GO:0005886">
    <property type="term" value="C:plasma membrane"/>
    <property type="evidence" value="ECO:0007669"/>
    <property type="project" value="TreeGrafter"/>
</dbReference>
<evidence type="ECO:0000256" key="5">
    <source>
        <dbReference type="ARBA" id="ARBA00022679"/>
    </source>
</evidence>
<keyword evidence="5" id="KW-0808">Transferase</keyword>
<reference evidence="11" key="1">
    <citation type="submission" date="2023-06" db="EMBL/GenBank/DDBJ databases">
        <title>Comparative genomics of Bacillaceae isolates and their secondary metabolite potential.</title>
        <authorList>
            <person name="Song L."/>
            <person name="Nielsen L.J."/>
            <person name="Mohite O."/>
            <person name="Xu X."/>
            <person name="Weber T."/>
            <person name="Kovacs A.T."/>
        </authorList>
    </citation>
    <scope>NUCLEOTIDE SEQUENCE</scope>
    <source>
        <strain evidence="11">G1S1</strain>
    </source>
</reference>
<keyword evidence="9" id="KW-0902">Two-component regulatory system</keyword>
<protein>
    <recommendedName>
        <fullName evidence="3">histidine kinase</fullName>
        <ecNumber evidence="3">2.7.13.3</ecNumber>
    </recommendedName>
</protein>
<dbReference type="InterPro" id="IPR005467">
    <property type="entry name" value="His_kinase_dom"/>
</dbReference>
<evidence type="ECO:0000256" key="6">
    <source>
        <dbReference type="ARBA" id="ARBA00022741"/>
    </source>
</evidence>
<dbReference type="SUPFAM" id="SSF55874">
    <property type="entry name" value="ATPase domain of HSP90 chaperone/DNA topoisomerase II/histidine kinase"/>
    <property type="match status" value="1"/>
</dbReference>
<evidence type="ECO:0000256" key="8">
    <source>
        <dbReference type="ARBA" id="ARBA00022840"/>
    </source>
</evidence>
<dbReference type="Pfam" id="PF02518">
    <property type="entry name" value="HATPase_c"/>
    <property type="match status" value="1"/>
</dbReference>
<dbReference type="EMBL" id="JAUCFI010000001">
    <property type="protein sequence ID" value="MDM5281816.1"/>
    <property type="molecule type" value="Genomic_DNA"/>
</dbReference>
<dbReference type="GO" id="GO:0000155">
    <property type="term" value="F:phosphorelay sensor kinase activity"/>
    <property type="evidence" value="ECO:0007669"/>
    <property type="project" value="TreeGrafter"/>
</dbReference>
<dbReference type="InterPro" id="IPR003594">
    <property type="entry name" value="HATPase_dom"/>
</dbReference>
<comment type="caution">
    <text evidence="11">The sequence shown here is derived from an EMBL/GenBank/DDBJ whole genome shotgun (WGS) entry which is preliminary data.</text>
</comment>
<dbReference type="PANTHER" id="PTHR45453:SF1">
    <property type="entry name" value="PHOSPHATE REGULON SENSOR PROTEIN PHOR"/>
    <property type="match status" value="1"/>
</dbReference>
<dbReference type="CDD" id="cd00075">
    <property type="entry name" value="HATPase"/>
    <property type="match status" value="1"/>
</dbReference>
<dbReference type="PROSITE" id="PS50109">
    <property type="entry name" value="HIS_KIN"/>
    <property type="match status" value="1"/>
</dbReference>
<dbReference type="InterPro" id="IPR004358">
    <property type="entry name" value="Sig_transdc_His_kin-like_C"/>
</dbReference>
<keyword evidence="7" id="KW-0418">Kinase</keyword>
<dbReference type="PANTHER" id="PTHR45453">
    <property type="entry name" value="PHOSPHATE REGULON SENSOR PROTEIN PHOR"/>
    <property type="match status" value="1"/>
</dbReference>
<dbReference type="GO" id="GO:0004721">
    <property type="term" value="F:phosphoprotein phosphatase activity"/>
    <property type="evidence" value="ECO:0007669"/>
    <property type="project" value="TreeGrafter"/>
</dbReference>
<evidence type="ECO:0000259" key="10">
    <source>
        <dbReference type="PROSITE" id="PS50109"/>
    </source>
</evidence>